<dbReference type="Gene3D" id="3.30.40.10">
    <property type="entry name" value="Zinc/RING finger domain, C3HC4 (zinc finger)"/>
    <property type="match status" value="1"/>
</dbReference>
<dbReference type="GO" id="GO:0008270">
    <property type="term" value="F:zinc ion binding"/>
    <property type="evidence" value="ECO:0007669"/>
    <property type="project" value="UniProtKB-KW"/>
</dbReference>
<dbReference type="PANTHER" id="PTHR23041:SF78">
    <property type="entry name" value="E3 UBIQUITIN-PROTEIN LIGASE RNF4"/>
    <property type="match status" value="1"/>
</dbReference>
<feature type="compositionally biased region" description="Polar residues" evidence="5">
    <location>
        <begin position="214"/>
        <end position="233"/>
    </location>
</feature>
<evidence type="ECO:0000313" key="8">
    <source>
        <dbReference type="Proteomes" id="UP001153620"/>
    </source>
</evidence>
<evidence type="ECO:0000256" key="4">
    <source>
        <dbReference type="PROSITE-ProRule" id="PRU00175"/>
    </source>
</evidence>
<dbReference type="SMART" id="SM00184">
    <property type="entry name" value="RING"/>
    <property type="match status" value="1"/>
</dbReference>
<dbReference type="Pfam" id="PF13639">
    <property type="entry name" value="zf-RING_2"/>
    <property type="match status" value="1"/>
</dbReference>
<keyword evidence="3" id="KW-0862">Zinc</keyword>
<dbReference type="InterPro" id="IPR017907">
    <property type="entry name" value="Znf_RING_CS"/>
</dbReference>
<dbReference type="PANTHER" id="PTHR23041">
    <property type="entry name" value="RING FINGER DOMAIN-CONTAINING"/>
    <property type="match status" value="1"/>
</dbReference>
<feature type="compositionally biased region" description="Low complexity" evidence="5">
    <location>
        <begin position="16"/>
        <end position="50"/>
    </location>
</feature>
<dbReference type="EMBL" id="OU895879">
    <property type="protein sequence ID" value="CAG9807558.1"/>
    <property type="molecule type" value="Genomic_DNA"/>
</dbReference>
<reference evidence="7" key="1">
    <citation type="submission" date="2022-01" db="EMBL/GenBank/DDBJ databases">
        <authorList>
            <person name="King R."/>
        </authorList>
    </citation>
    <scope>NUCLEOTIDE SEQUENCE</scope>
</reference>
<keyword evidence="1" id="KW-0479">Metal-binding</keyword>
<sequence length="299" mass="32509">MSIFETSSELFDDSDVTSQSTFTSFSSLSSISSISSSSVSNSSNSSDDNSMAGSTRRGRMGNLFSQSSGSSSDNQNNIDSPTSTSDSDSSMASTNQLSESEVSNNSSRSFQTSDTEPYDVDEEMARTNNDPIIEINDSQLPNNVQDDDDVILIPQNIETIDLCTQALVVPRRLRNEVIDITDSPGIEISHAGPVRRRRSRVNVTENPVAPSPQRPTTSTPNARQQLNLDDSLNDSQPKITLTCPICLDTVVNRTPVSTLCGHIFCQTCIVQALGNAKKCPMCKKALNARKPYFNIFLPC</sequence>
<name>A0A9N9S1D3_9DIPT</name>
<dbReference type="Proteomes" id="UP001153620">
    <property type="component" value="Chromosome 3"/>
</dbReference>
<dbReference type="OrthoDB" id="7763833at2759"/>
<evidence type="ECO:0000256" key="1">
    <source>
        <dbReference type="ARBA" id="ARBA00022723"/>
    </source>
</evidence>
<dbReference type="InterPro" id="IPR001841">
    <property type="entry name" value="Znf_RING"/>
</dbReference>
<keyword evidence="2 4" id="KW-0863">Zinc-finger</keyword>
<evidence type="ECO:0000256" key="3">
    <source>
        <dbReference type="ARBA" id="ARBA00022833"/>
    </source>
</evidence>
<dbReference type="PROSITE" id="PS00518">
    <property type="entry name" value="ZF_RING_1"/>
    <property type="match status" value="1"/>
</dbReference>
<evidence type="ECO:0000259" key="6">
    <source>
        <dbReference type="PROSITE" id="PS50089"/>
    </source>
</evidence>
<protein>
    <recommendedName>
        <fullName evidence="6">RING-type domain-containing protein</fullName>
    </recommendedName>
</protein>
<dbReference type="AlphaFoldDB" id="A0A9N9S1D3"/>
<evidence type="ECO:0000256" key="5">
    <source>
        <dbReference type="SAM" id="MobiDB-lite"/>
    </source>
</evidence>
<proteinExistence type="predicted"/>
<dbReference type="SUPFAM" id="SSF57850">
    <property type="entry name" value="RING/U-box"/>
    <property type="match status" value="1"/>
</dbReference>
<accession>A0A9N9S1D3</accession>
<feature type="region of interest" description="Disordered" evidence="5">
    <location>
        <begin position="188"/>
        <end position="233"/>
    </location>
</feature>
<evidence type="ECO:0000256" key="2">
    <source>
        <dbReference type="ARBA" id="ARBA00022771"/>
    </source>
</evidence>
<feature type="compositionally biased region" description="Low complexity" evidence="5">
    <location>
        <begin position="65"/>
        <end position="109"/>
    </location>
</feature>
<gene>
    <name evidence="7" type="ORF">CHIRRI_LOCUS10405</name>
</gene>
<dbReference type="InterPro" id="IPR013083">
    <property type="entry name" value="Znf_RING/FYVE/PHD"/>
</dbReference>
<feature type="region of interest" description="Disordered" evidence="5">
    <location>
        <begin position="1"/>
        <end position="120"/>
    </location>
</feature>
<keyword evidence="8" id="KW-1185">Reference proteome</keyword>
<dbReference type="InterPro" id="IPR047134">
    <property type="entry name" value="RNF4"/>
</dbReference>
<feature type="domain" description="RING-type" evidence="6">
    <location>
        <begin position="243"/>
        <end position="283"/>
    </location>
</feature>
<organism evidence="7 8">
    <name type="scientific">Chironomus riparius</name>
    <dbReference type="NCBI Taxonomy" id="315576"/>
    <lineage>
        <taxon>Eukaryota</taxon>
        <taxon>Metazoa</taxon>
        <taxon>Ecdysozoa</taxon>
        <taxon>Arthropoda</taxon>
        <taxon>Hexapoda</taxon>
        <taxon>Insecta</taxon>
        <taxon>Pterygota</taxon>
        <taxon>Neoptera</taxon>
        <taxon>Endopterygota</taxon>
        <taxon>Diptera</taxon>
        <taxon>Nematocera</taxon>
        <taxon>Chironomoidea</taxon>
        <taxon>Chironomidae</taxon>
        <taxon>Chironominae</taxon>
        <taxon>Chironomus</taxon>
    </lineage>
</organism>
<dbReference type="PROSITE" id="PS50089">
    <property type="entry name" value="ZF_RING_2"/>
    <property type="match status" value="1"/>
</dbReference>
<evidence type="ECO:0000313" key="7">
    <source>
        <dbReference type="EMBL" id="CAG9807558.1"/>
    </source>
</evidence>
<reference evidence="7" key="2">
    <citation type="submission" date="2022-10" db="EMBL/GenBank/DDBJ databases">
        <authorList>
            <consortium name="ENA_rothamsted_submissions"/>
            <consortium name="culmorum"/>
            <person name="King R."/>
        </authorList>
    </citation>
    <scope>NUCLEOTIDE SEQUENCE</scope>
</reference>